<dbReference type="Proteomes" id="UP000887565">
    <property type="component" value="Unplaced"/>
</dbReference>
<dbReference type="AlphaFoldDB" id="A0A915HTM3"/>
<evidence type="ECO:0000313" key="1">
    <source>
        <dbReference type="Proteomes" id="UP000887565"/>
    </source>
</evidence>
<keyword evidence="1" id="KW-1185">Reference proteome</keyword>
<accession>A0A915HTM3</accession>
<name>A0A915HTM3_ROMCU</name>
<sequence length="137" mass="15931">MIQAHMDEQRCLLTTLKDLWYQDIRAWDNRPWTLECGRSSLCGLQEYISHLILCFPCPIRIMAIMNNAHLQLAPSWDLLLIYFIKTLCDQINGPVGEISPPPEPFMSRPTKMKMQRMMTTMAKTLMTLKQANHPPLK</sequence>
<proteinExistence type="predicted"/>
<protein>
    <submittedName>
        <fullName evidence="2">Uncharacterized protein</fullName>
    </submittedName>
</protein>
<organism evidence="1 2">
    <name type="scientific">Romanomermis culicivorax</name>
    <name type="common">Nematode worm</name>
    <dbReference type="NCBI Taxonomy" id="13658"/>
    <lineage>
        <taxon>Eukaryota</taxon>
        <taxon>Metazoa</taxon>
        <taxon>Ecdysozoa</taxon>
        <taxon>Nematoda</taxon>
        <taxon>Enoplea</taxon>
        <taxon>Dorylaimia</taxon>
        <taxon>Mermithida</taxon>
        <taxon>Mermithoidea</taxon>
        <taxon>Mermithidae</taxon>
        <taxon>Romanomermis</taxon>
    </lineage>
</organism>
<evidence type="ECO:0000313" key="2">
    <source>
        <dbReference type="WBParaSite" id="nRc.2.0.1.t04752-RA"/>
    </source>
</evidence>
<dbReference type="WBParaSite" id="nRc.2.0.1.t04752-RA">
    <property type="protein sequence ID" value="nRc.2.0.1.t04752-RA"/>
    <property type="gene ID" value="nRc.2.0.1.g04752"/>
</dbReference>
<reference evidence="2" key="1">
    <citation type="submission" date="2022-11" db="UniProtKB">
        <authorList>
            <consortium name="WormBaseParasite"/>
        </authorList>
    </citation>
    <scope>IDENTIFICATION</scope>
</reference>